<feature type="chain" id="PRO_5042899433" evidence="2">
    <location>
        <begin position="22"/>
        <end position="175"/>
    </location>
</feature>
<gene>
    <name evidence="4" type="ORF">PUN50_20525</name>
</gene>
<sequence>MLKDLFGLFILVLLVSAPVFAKEQDPFVAGGVTFMDDHEVLSVEIGAEVLPNLNWSIGFNAPLDSGEKEEDGIYSAEKQVWGLHTALGYEIRLSDMLAITPRIGVNYNDVEIEYFNEETSEHVESLNQNNITPTLGVKVDIARVGLIVEGYKIDEDLSLSEEEETAIRVMAAYNF</sequence>
<organism evidence="4 5">
    <name type="scientific">Vibrio campbellii</name>
    <dbReference type="NCBI Taxonomy" id="680"/>
    <lineage>
        <taxon>Bacteria</taxon>
        <taxon>Pseudomonadati</taxon>
        <taxon>Pseudomonadota</taxon>
        <taxon>Gammaproteobacteria</taxon>
        <taxon>Vibrionales</taxon>
        <taxon>Vibrionaceae</taxon>
        <taxon>Vibrio</taxon>
    </lineage>
</organism>
<proteinExistence type="predicted"/>
<dbReference type="RefSeq" id="WP_274292030.1">
    <property type="nucleotide sequence ID" value="NZ_CP117989.1"/>
</dbReference>
<accession>A0AAQ3B496</accession>
<reference evidence="4" key="1">
    <citation type="submission" date="2023-02" db="EMBL/GenBank/DDBJ databases">
        <title>Isolation, identification, and genome analysis of Vibrio campbellii in the Penaeus vannamei larvae stage.</title>
        <authorList>
            <person name="Huang T."/>
            <person name="Zhang B."/>
        </authorList>
    </citation>
    <scope>NUCLEOTIDE SEQUENCE</scope>
    <source>
        <strain evidence="4">20220413_1</strain>
    </source>
</reference>
<evidence type="ECO:0000313" key="4">
    <source>
        <dbReference type="EMBL" id="WDG11645.1"/>
    </source>
</evidence>
<dbReference type="InterPro" id="IPR027385">
    <property type="entry name" value="Beta-barrel_OMP"/>
</dbReference>
<evidence type="ECO:0000259" key="3">
    <source>
        <dbReference type="Pfam" id="PF13505"/>
    </source>
</evidence>
<evidence type="ECO:0000313" key="5">
    <source>
        <dbReference type="Proteomes" id="UP001219537"/>
    </source>
</evidence>
<evidence type="ECO:0000256" key="1">
    <source>
        <dbReference type="ARBA" id="ARBA00022729"/>
    </source>
</evidence>
<dbReference type="Proteomes" id="UP001219537">
    <property type="component" value="Chromosome 2"/>
</dbReference>
<dbReference type="EMBL" id="CP117989">
    <property type="protein sequence ID" value="WDG11645.1"/>
    <property type="molecule type" value="Genomic_DNA"/>
</dbReference>
<dbReference type="InterPro" id="IPR036709">
    <property type="entry name" value="Autotransporte_beta_dom_sf"/>
</dbReference>
<protein>
    <submittedName>
        <fullName evidence="4">Autotransporter domain-containing protein</fullName>
    </submittedName>
</protein>
<evidence type="ECO:0000256" key="2">
    <source>
        <dbReference type="SAM" id="SignalP"/>
    </source>
</evidence>
<name>A0AAQ3B496_9VIBR</name>
<dbReference type="Pfam" id="PF13505">
    <property type="entry name" value="OMP_b-brl"/>
    <property type="match status" value="1"/>
</dbReference>
<feature type="domain" description="Outer membrane protein beta-barrel" evidence="3">
    <location>
        <begin position="9"/>
        <end position="127"/>
    </location>
</feature>
<dbReference type="SUPFAM" id="SSF103515">
    <property type="entry name" value="Autotransporter"/>
    <property type="match status" value="1"/>
</dbReference>
<dbReference type="AlphaFoldDB" id="A0AAQ3B496"/>
<feature type="signal peptide" evidence="2">
    <location>
        <begin position="1"/>
        <end position="21"/>
    </location>
</feature>
<dbReference type="Gene3D" id="2.40.128.130">
    <property type="entry name" value="Autotransporter beta-domain"/>
    <property type="match status" value="1"/>
</dbReference>
<keyword evidence="1 2" id="KW-0732">Signal</keyword>